<accession>A0A5J5HP31</accession>
<name>A0A5J5HP31_9BACI</name>
<evidence type="ECO:0000313" key="2">
    <source>
        <dbReference type="Proteomes" id="UP000326671"/>
    </source>
</evidence>
<protein>
    <submittedName>
        <fullName evidence="1">Uncharacterized protein</fullName>
    </submittedName>
</protein>
<dbReference type="AlphaFoldDB" id="A0A5J5HP31"/>
<dbReference type="Proteomes" id="UP000326671">
    <property type="component" value="Unassembled WGS sequence"/>
</dbReference>
<dbReference type="RefSeq" id="WP_150440440.1">
    <property type="nucleotide sequence ID" value="NZ_VYKL01000019.1"/>
</dbReference>
<proteinExistence type="predicted"/>
<keyword evidence="2" id="KW-1185">Reference proteome</keyword>
<reference evidence="1 2" key="1">
    <citation type="submission" date="2019-09" db="EMBL/GenBank/DDBJ databases">
        <title>Whole genome sequences of isolates from the Mars Exploration Rovers.</title>
        <authorList>
            <person name="Seuylemezian A."/>
            <person name="Vaishampayan P."/>
        </authorList>
    </citation>
    <scope>NUCLEOTIDE SEQUENCE [LARGE SCALE GENOMIC DNA]</scope>
    <source>
        <strain evidence="1 2">MER_TA_151</strain>
    </source>
</reference>
<organism evidence="1 2">
    <name type="scientific">Niallia endozanthoxylica</name>
    <dbReference type="NCBI Taxonomy" id="2036016"/>
    <lineage>
        <taxon>Bacteria</taxon>
        <taxon>Bacillati</taxon>
        <taxon>Bacillota</taxon>
        <taxon>Bacilli</taxon>
        <taxon>Bacillales</taxon>
        <taxon>Bacillaceae</taxon>
        <taxon>Niallia</taxon>
    </lineage>
</organism>
<dbReference type="EMBL" id="VYKL01000019">
    <property type="protein sequence ID" value="KAA9023563.1"/>
    <property type="molecule type" value="Genomic_DNA"/>
</dbReference>
<gene>
    <name evidence="1" type="ORF">F4V44_12920</name>
</gene>
<comment type="caution">
    <text evidence="1">The sequence shown here is derived from an EMBL/GenBank/DDBJ whole genome shotgun (WGS) entry which is preliminary data.</text>
</comment>
<evidence type="ECO:0000313" key="1">
    <source>
        <dbReference type="EMBL" id="KAA9023563.1"/>
    </source>
</evidence>
<dbReference type="OrthoDB" id="2831590at2"/>
<sequence>MSHHIVITYSAERASEGHVDPNFTQLVYGDSGRKGNILKSNLSPGSYIFFNARIGAKRYLTAYFYVEKMLFKGEHDEEIESLTCSAKEDEVIIIGSRLFSKVLTIPLDFDRGLIGEIKSYGADNNYFEQKKANGVGELEAIRDKTLNPKVITEEEKEMLITLCKNRG</sequence>